<dbReference type="InterPro" id="IPR036410">
    <property type="entry name" value="HSP_DnaJ_Cys-rich_dom_sf"/>
</dbReference>
<dbReference type="SMART" id="SM00271">
    <property type="entry name" value="DnaJ"/>
    <property type="match status" value="1"/>
</dbReference>
<keyword evidence="3 11" id="KW-0479">Metal-binding</keyword>
<dbReference type="SUPFAM" id="SSF49493">
    <property type="entry name" value="HSP40/DnaJ peptide-binding domain"/>
    <property type="match status" value="2"/>
</dbReference>
<evidence type="ECO:0000256" key="4">
    <source>
        <dbReference type="ARBA" id="ARBA00022737"/>
    </source>
</evidence>
<dbReference type="InterPro" id="IPR002939">
    <property type="entry name" value="DnaJ_C"/>
</dbReference>
<dbReference type="GO" id="GO:0031072">
    <property type="term" value="F:heat shock protein binding"/>
    <property type="evidence" value="ECO:0007669"/>
    <property type="project" value="InterPro"/>
</dbReference>
<dbReference type="GO" id="GO:0008270">
    <property type="term" value="F:zinc ion binding"/>
    <property type="evidence" value="ECO:0007669"/>
    <property type="project" value="UniProtKB-UniRule"/>
</dbReference>
<keyword evidence="16" id="KW-1185">Reference proteome</keyword>
<dbReference type="InterPro" id="IPR001305">
    <property type="entry name" value="HSP_DnaJ_Cys-rich_dom"/>
</dbReference>
<dbReference type="Pfam" id="PF01556">
    <property type="entry name" value="DnaJ_C"/>
    <property type="match status" value="1"/>
</dbReference>
<dbReference type="AlphaFoldDB" id="A0A3B0Q4W8"/>
<keyword evidence="7 11" id="KW-0346">Stress response</keyword>
<evidence type="ECO:0000259" key="14">
    <source>
        <dbReference type="PROSITE" id="PS51188"/>
    </source>
</evidence>
<dbReference type="PRINTS" id="PR00625">
    <property type="entry name" value="JDOMAIN"/>
</dbReference>
<dbReference type="InterPro" id="IPR001623">
    <property type="entry name" value="DnaJ_domain"/>
</dbReference>
<comment type="caution">
    <text evidence="11">Lacks conserved residue(s) required for the propagation of feature annotation.</text>
</comment>
<dbReference type="InterPro" id="IPR036869">
    <property type="entry name" value="J_dom_sf"/>
</dbReference>
<keyword evidence="2 11" id="KW-0235">DNA replication</keyword>
<keyword evidence="1 11" id="KW-0963">Cytoplasm</keyword>
<gene>
    <name evidence="15" type="primary">MCYN0748</name>
    <name evidence="11" type="synonym">dnaJ</name>
    <name evidence="15" type="ORF">NCTC10132_01155</name>
</gene>
<dbReference type="PANTHER" id="PTHR43096">
    <property type="entry name" value="DNAJ HOMOLOG 1, MITOCHONDRIAL-RELATED"/>
    <property type="match status" value="1"/>
</dbReference>
<evidence type="ECO:0000256" key="5">
    <source>
        <dbReference type="ARBA" id="ARBA00022771"/>
    </source>
</evidence>
<dbReference type="Pfam" id="PF00684">
    <property type="entry name" value="DnaJ_CXXCXGXG"/>
    <property type="match status" value="1"/>
</dbReference>
<protein>
    <recommendedName>
        <fullName evidence="10 11">Chaperone protein DnaJ</fullName>
    </recommendedName>
</protein>
<comment type="domain">
    <text evidence="11">The J domain is necessary and sufficient to stimulate DnaK ATPase activity. Zinc center 1 plays an important role in the autonomous, DnaK-independent chaperone activity of DnaJ. Zinc center 2 is essential for interaction with DnaK and for DnaJ activity.</text>
</comment>
<accession>A0A3B0Q4W8</accession>
<keyword evidence="5 11" id="KW-0863">Zinc-finger</keyword>
<dbReference type="Proteomes" id="UP000257559">
    <property type="component" value="Chromosome"/>
</dbReference>
<evidence type="ECO:0000313" key="16">
    <source>
        <dbReference type="Proteomes" id="UP000257559"/>
    </source>
</evidence>
<evidence type="ECO:0000256" key="9">
    <source>
        <dbReference type="ARBA" id="ARBA00061004"/>
    </source>
</evidence>
<comment type="subunit">
    <text evidence="11">Homodimer.</text>
</comment>
<evidence type="ECO:0000256" key="3">
    <source>
        <dbReference type="ARBA" id="ARBA00022723"/>
    </source>
</evidence>
<feature type="domain" description="J" evidence="13">
    <location>
        <begin position="6"/>
        <end position="70"/>
    </location>
</feature>
<feature type="binding site" evidence="11">
    <location>
        <position position="154"/>
    </location>
    <ligand>
        <name>Zn(2+)</name>
        <dbReference type="ChEBI" id="CHEBI:29105"/>
        <label>1</label>
    </ligand>
</feature>
<dbReference type="Gene3D" id="1.10.287.110">
    <property type="entry name" value="DnaJ domain"/>
    <property type="match status" value="1"/>
</dbReference>
<dbReference type="NCBIfam" id="TIGR02349">
    <property type="entry name" value="DnaJ_bact"/>
    <property type="match status" value="1"/>
</dbReference>
<dbReference type="Gene3D" id="2.60.260.20">
    <property type="entry name" value="Urease metallochaperone UreE, N-terminal domain"/>
    <property type="match status" value="2"/>
</dbReference>
<evidence type="ECO:0000313" key="15">
    <source>
        <dbReference type="EMBL" id="SYV97786.1"/>
    </source>
</evidence>
<keyword evidence="8 11" id="KW-0143">Chaperone</keyword>
<feature type="binding site" evidence="11">
    <location>
        <position position="197"/>
    </location>
    <ligand>
        <name>Zn(2+)</name>
        <dbReference type="ChEBI" id="CHEBI:29105"/>
        <label>2</label>
    </ligand>
</feature>
<dbReference type="GO" id="GO:0006260">
    <property type="term" value="P:DNA replication"/>
    <property type="evidence" value="ECO:0007669"/>
    <property type="project" value="UniProtKB-KW"/>
</dbReference>
<dbReference type="SUPFAM" id="SSF46565">
    <property type="entry name" value="Chaperone J-domain"/>
    <property type="match status" value="1"/>
</dbReference>
<comment type="similarity">
    <text evidence="9 11">Belongs to the DnaJ family.</text>
</comment>
<organism evidence="15 16">
    <name type="scientific">Mycoplasmopsis edwardii</name>
    <dbReference type="NCBI Taxonomy" id="53558"/>
    <lineage>
        <taxon>Bacteria</taxon>
        <taxon>Bacillati</taxon>
        <taxon>Mycoplasmatota</taxon>
        <taxon>Mycoplasmoidales</taxon>
        <taxon>Metamycoplasmataceae</taxon>
        <taxon>Mycoplasmopsis</taxon>
    </lineage>
</organism>
<keyword evidence="6 11" id="KW-0862">Zinc</keyword>
<feature type="binding site" evidence="11">
    <location>
        <position position="194"/>
    </location>
    <ligand>
        <name>Zn(2+)</name>
        <dbReference type="ChEBI" id="CHEBI:29105"/>
        <label>2</label>
    </ligand>
</feature>
<feature type="binding site" evidence="11">
    <location>
        <position position="171"/>
    </location>
    <ligand>
        <name>Zn(2+)</name>
        <dbReference type="ChEBI" id="CHEBI:29105"/>
        <label>2</label>
    </ligand>
</feature>
<feature type="binding site" evidence="11">
    <location>
        <position position="211"/>
    </location>
    <ligand>
        <name>Zn(2+)</name>
        <dbReference type="ChEBI" id="CHEBI:29105"/>
        <label>1</label>
    </ligand>
</feature>
<dbReference type="KEGG" id="medw:NCTC10132_01155"/>
<dbReference type="HAMAP" id="MF_01152">
    <property type="entry name" value="DnaJ"/>
    <property type="match status" value="1"/>
</dbReference>
<feature type="binding site" evidence="11">
    <location>
        <position position="168"/>
    </location>
    <ligand>
        <name>Zn(2+)</name>
        <dbReference type="ChEBI" id="CHEBI:29105"/>
        <label>2</label>
    </ligand>
</feature>
<dbReference type="EMBL" id="LS991951">
    <property type="protein sequence ID" value="SYV97786.1"/>
    <property type="molecule type" value="Genomic_DNA"/>
</dbReference>
<evidence type="ECO:0000256" key="7">
    <source>
        <dbReference type="ARBA" id="ARBA00023016"/>
    </source>
</evidence>
<dbReference type="GO" id="GO:0009408">
    <property type="term" value="P:response to heat"/>
    <property type="evidence" value="ECO:0007669"/>
    <property type="project" value="InterPro"/>
</dbReference>
<dbReference type="PROSITE" id="PS51188">
    <property type="entry name" value="ZF_CR"/>
    <property type="match status" value="1"/>
</dbReference>
<evidence type="ECO:0000256" key="12">
    <source>
        <dbReference type="PROSITE-ProRule" id="PRU00546"/>
    </source>
</evidence>
<dbReference type="GO" id="GO:0005737">
    <property type="term" value="C:cytoplasm"/>
    <property type="evidence" value="ECO:0007669"/>
    <property type="project" value="UniProtKB-SubCell"/>
</dbReference>
<sequence>MSKKRDYYEVLGINKNASEQEIKTAYRSLAKKYHPDKLKDGTSDQKMQELNEAYEILSNPEKRSVYDQYGHDAANGKAGAGGFGQGFEGFGGFGGFEDIFENIFGGFGGSRRSNPNRAMKGDDIRIIKKISFMQSINGDTLKETMSKYETCLHCGGTGAESKADIKRCDTCNGSGHVTKRVRSIFGMTQQNVVCETCSGTGQQVTKKCSVCRGTKHVKNSKNVNIPIEPGIKDGTMLRLSGYGEPGINGGPAGDLFIQISIAEHKFFKRNGNDLYLDFPVSFIDIALENVVEVPTPYGNVKISMKKSYESGQIIRVPKKGINTKHGAGDLKLVLQITYPDISKSDNKEMLKVFENIKDSSNQKFTKSVEQTLR</sequence>
<evidence type="ECO:0000259" key="13">
    <source>
        <dbReference type="PROSITE" id="PS50076"/>
    </source>
</evidence>
<comment type="cofactor">
    <cofactor evidence="11">
        <name>Zn(2+)</name>
        <dbReference type="ChEBI" id="CHEBI:29105"/>
    </cofactor>
    <text evidence="11">Binds 2 Zn(2+) ions per monomer.</text>
</comment>
<dbReference type="GO" id="GO:0051082">
    <property type="term" value="F:unfolded protein binding"/>
    <property type="evidence" value="ECO:0007669"/>
    <property type="project" value="UniProtKB-UniRule"/>
</dbReference>
<dbReference type="OrthoDB" id="9779889at2"/>
<dbReference type="FunFam" id="2.10.230.10:FF:000002">
    <property type="entry name" value="Molecular chaperone DnaJ"/>
    <property type="match status" value="1"/>
</dbReference>
<dbReference type="PROSITE" id="PS50076">
    <property type="entry name" value="DNAJ_2"/>
    <property type="match status" value="1"/>
</dbReference>
<dbReference type="FunFam" id="1.10.287.110:FF:000031">
    <property type="entry name" value="Molecular chaperone DnaJ"/>
    <property type="match status" value="1"/>
</dbReference>
<feature type="binding site" evidence="11">
    <location>
        <position position="208"/>
    </location>
    <ligand>
        <name>Zn(2+)</name>
        <dbReference type="ChEBI" id="CHEBI:29105"/>
        <label>1</label>
    </ligand>
</feature>
<comment type="function">
    <text evidence="11">Participates actively in the response to hyperosmotic and heat shock by preventing the aggregation of stress-denatured proteins and by disaggregating proteins, also in an autonomous, DnaK-independent fashion. Unfolded proteins bind initially to DnaJ; upon interaction with the DnaJ-bound protein, DnaK hydrolyzes its bound ATP, resulting in the formation of a stable complex. GrpE releases ADP from DnaK; ATP binding to DnaK triggers the release of the substrate protein, thus completing the reaction cycle. Several rounds of ATP-dependent interactions between DnaJ, DnaK and GrpE are required for fully efficient folding. Also involved, together with DnaK and GrpE, in the DNA replication of plasmids through activation of initiation proteins.</text>
</comment>
<dbReference type="PANTHER" id="PTHR43096:SF48">
    <property type="entry name" value="CHAPERONE PROTEIN DNAJ"/>
    <property type="match status" value="1"/>
</dbReference>
<evidence type="ECO:0000256" key="2">
    <source>
        <dbReference type="ARBA" id="ARBA00022705"/>
    </source>
</evidence>
<dbReference type="RefSeq" id="WP_117275649.1">
    <property type="nucleotide sequence ID" value="NZ_CP114370.1"/>
</dbReference>
<evidence type="ECO:0000256" key="10">
    <source>
        <dbReference type="ARBA" id="ARBA00067609"/>
    </source>
</evidence>
<proteinExistence type="inferred from homology"/>
<dbReference type="GO" id="GO:0042026">
    <property type="term" value="P:protein refolding"/>
    <property type="evidence" value="ECO:0007669"/>
    <property type="project" value="TreeGrafter"/>
</dbReference>
<dbReference type="Pfam" id="PF00226">
    <property type="entry name" value="DnaJ"/>
    <property type="match status" value="1"/>
</dbReference>
<feature type="zinc finger region" description="CR-type" evidence="12">
    <location>
        <begin position="138"/>
        <end position="220"/>
    </location>
</feature>
<dbReference type="InterPro" id="IPR012724">
    <property type="entry name" value="DnaJ"/>
</dbReference>
<keyword evidence="4 11" id="KW-0677">Repeat</keyword>
<evidence type="ECO:0000256" key="8">
    <source>
        <dbReference type="ARBA" id="ARBA00023186"/>
    </source>
</evidence>
<feature type="binding site" evidence="11">
    <location>
        <position position="151"/>
    </location>
    <ligand>
        <name>Zn(2+)</name>
        <dbReference type="ChEBI" id="CHEBI:29105"/>
        <label>1</label>
    </ligand>
</feature>
<dbReference type="Gene3D" id="2.10.230.10">
    <property type="entry name" value="Heat shock protein DnaJ, cysteine-rich domain"/>
    <property type="match status" value="1"/>
</dbReference>
<dbReference type="CDD" id="cd06257">
    <property type="entry name" value="DnaJ"/>
    <property type="match status" value="1"/>
</dbReference>
<evidence type="ECO:0000256" key="1">
    <source>
        <dbReference type="ARBA" id="ARBA00022490"/>
    </source>
</evidence>
<dbReference type="GO" id="GO:0005524">
    <property type="term" value="F:ATP binding"/>
    <property type="evidence" value="ECO:0007669"/>
    <property type="project" value="InterPro"/>
</dbReference>
<dbReference type="InterPro" id="IPR008971">
    <property type="entry name" value="HSP40/DnaJ_pept-bd"/>
</dbReference>
<name>A0A3B0Q4W8_9BACT</name>
<feature type="domain" description="CR-type" evidence="14">
    <location>
        <begin position="138"/>
        <end position="220"/>
    </location>
</feature>
<dbReference type="CDD" id="cd10719">
    <property type="entry name" value="DnaJ_zf"/>
    <property type="match status" value="1"/>
</dbReference>
<comment type="subcellular location">
    <subcellularLocation>
        <location evidence="11">Cytoplasm</location>
    </subcellularLocation>
</comment>
<dbReference type="CDD" id="cd10747">
    <property type="entry name" value="DnaJ_C"/>
    <property type="match status" value="1"/>
</dbReference>
<reference evidence="16" key="1">
    <citation type="submission" date="2018-06" db="EMBL/GenBank/DDBJ databases">
        <authorList>
            <consortium name="Pathogen Informatics"/>
        </authorList>
    </citation>
    <scope>NUCLEOTIDE SEQUENCE [LARGE SCALE GENOMIC DNA]</scope>
    <source>
        <strain evidence="16">NCTC10132</strain>
    </source>
</reference>
<dbReference type="SUPFAM" id="SSF57938">
    <property type="entry name" value="DnaJ/Hsp40 cysteine-rich domain"/>
    <property type="match status" value="1"/>
</dbReference>
<evidence type="ECO:0000256" key="6">
    <source>
        <dbReference type="ARBA" id="ARBA00022833"/>
    </source>
</evidence>
<evidence type="ECO:0000256" key="11">
    <source>
        <dbReference type="HAMAP-Rule" id="MF_01152"/>
    </source>
</evidence>